<dbReference type="InterPro" id="IPR002877">
    <property type="entry name" value="RNA_MeTrfase_FtsJ_dom"/>
</dbReference>
<evidence type="ECO:0000259" key="3">
    <source>
        <dbReference type="PROSITE" id="PS50174"/>
    </source>
</evidence>
<dbReference type="InterPro" id="IPR025816">
    <property type="entry name" value="RrmJ-type_MeTrfase"/>
</dbReference>
<dbReference type="PROSITE" id="PS51613">
    <property type="entry name" value="SAM_MT_RRMJ"/>
    <property type="match status" value="1"/>
</dbReference>
<feature type="compositionally biased region" description="Basic and acidic residues" evidence="2">
    <location>
        <begin position="596"/>
        <end position="615"/>
    </location>
</feature>
<protein>
    <recommendedName>
        <fullName evidence="1">Cap-specific mRNA (nucleoside-2'-O-)-methyltransferase 1</fullName>
        <ecNumber evidence="1">2.1.1.57</ecNumber>
    </recommendedName>
    <alternativeName>
        <fullName evidence="1">Cap1 2'O-ribose methyltransferase 1</fullName>
    </alternativeName>
</protein>
<accession>A0AA88GKN6</accession>
<dbReference type="GO" id="GO:0016556">
    <property type="term" value="P:mRNA modification"/>
    <property type="evidence" value="ECO:0007669"/>
    <property type="project" value="UniProtKB-UniRule"/>
</dbReference>
<keyword evidence="1" id="KW-0539">Nucleus</keyword>
<dbReference type="GeneID" id="68099857"/>
<evidence type="ECO:0000313" key="6">
    <source>
        <dbReference type="Proteomes" id="UP000816034"/>
    </source>
</evidence>
<keyword evidence="1" id="KW-0949">S-adenosyl-L-methionine</keyword>
<evidence type="ECO:0000256" key="2">
    <source>
        <dbReference type="SAM" id="MobiDB-lite"/>
    </source>
</evidence>
<reference evidence="5 6" key="1">
    <citation type="journal article" date="2018" name="BMC Genomics">
        <title>The genome of Naegleria lovaniensis, the basis for a comparative approach to unravel pathogenicity factors of the human pathogenic amoeba N. fowleri.</title>
        <authorList>
            <person name="Liechti N."/>
            <person name="Schurch N."/>
            <person name="Bruggmann R."/>
            <person name="Wittwer M."/>
        </authorList>
    </citation>
    <scope>NUCLEOTIDE SEQUENCE [LARGE SCALE GENOMIC DNA]</scope>
    <source>
        <strain evidence="5 6">ATCC 30569</strain>
    </source>
</reference>
<proteinExistence type="predicted"/>
<feature type="compositionally biased region" description="Low complexity" evidence="2">
    <location>
        <begin position="629"/>
        <end position="658"/>
    </location>
</feature>
<dbReference type="PANTHER" id="PTHR16121">
    <property type="entry name" value="CAP-SPECIFIC MRNA (NUCLEOSIDE-2'-O-)-METHYLTRANSFERASE 1-RELATED"/>
    <property type="match status" value="1"/>
</dbReference>
<dbReference type="EMBL" id="PYSW02000029">
    <property type="protein sequence ID" value="KAG2379264.1"/>
    <property type="molecule type" value="Genomic_DNA"/>
</dbReference>
<keyword evidence="1" id="KW-0808">Transferase</keyword>
<dbReference type="InterPro" id="IPR000467">
    <property type="entry name" value="G_patch_dom"/>
</dbReference>
<keyword evidence="6" id="KW-1185">Reference proteome</keyword>
<evidence type="ECO:0000259" key="4">
    <source>
        <dbReference type="PROSITE" id="PS51613"/>
    </source>
</evidence>
<comment type="subcellular location">
    <subcellularLocation>
        <location evidence="1">Nucleus</location>
    </subcellularLocation>
</comment>
<dbReference type="InterPro" id="IPR050851">
    <property type="entry name" value="mRNA_Cap_2O-Ribose_MeTrfase"/>
</dbReference>
<dbReference type="Gene3D" id="3.40.50.12760">
    <property type="match status" value="1"/>
</dbReference>
<organism evidence="5 6">
    <name type="scientific">Naegleria lovaniensis</name>
    <name type="common">Amoeba</name>
    <dbReference type="NCBI Taxonomy" id="51637"/>
    <lineage>
        <taxon>Eukaryota</taxon>
        <taxon>Discoba</taxon>
        <taxon>Heterolobosea</taxon>
        <taxon>Tetramitia</taxon>
        <taxon>Eutetramitia</taxon>
        <taxon>Vahlkampfiidae</taxon>
        <taxon>Naegleria</taxon>
    </lineage>
</organism>
<name>A0AA88GKN6_NAELO</name>
<dbReference type="GO" id="GO:0003676">
    <property type="term" value="F:nucleic acid binding"/>
    <property type="evidence" value="ECO:0007669"/>
    <property type="project" value="UniProtKB-UniRule"/>
</dbReference>
<feature type="domain" description="G-patch" evidence="3">
    <location>
        <begin position="80"/>
        <end position="125"/>
    </location>
</feature>
<keyword evidence="1" id="KW-0507">mRNA processing</keyword>
<dbReference type="EC" id="2.1.1.57" evidence="1"/>
<keyword evidence="1" id="KW-0506">mRNA capping</keyword>
<dbReference type="GO" id="GO:0005737">
    <property type="term" value="C:cytoplasm"/>
    <property type="evidence" value="ECO:0007669"/>
    <property type="project" value="TreeGrafter"/>
</dbReference>
<dbReference type="GO" id="GO:0004483">
    <property type="term" value="F:methyltransferase cap1 activity"/>
    <property type="evidence" value="ECO:0007669"/>
    <property type="project" value="UniProtKB-UniRule"/>
</dbReference>
<feature type="compositionally biased region" description="Polar residues" evidence="2">
    <location>
        <begin position="17"/>
        <end position="35"/>
    </location>
</feature>
<dbReference type="GO" id="GO:0006370">
    <property type="term" value="P:7-methylguanosine mRNA capping"/>
    <property type="evidence" value="ECO:0007669"/>
    <property type="project" value="UniProtKB-UniRule"/>
</dbReference>
<dbReference type="Pfam" id="PF01585">
    <property type="entry name" value="G-patch"/>
    <property type="match status" value="1"/>
</dbReference>
<dbReference type="AlphaFoldDB" id="A0AA88GKN6"/>
<dbReference type="GO" id="GO:0032259">
    <property type="term" value="P:methylation"/>
    <property type="evidence" value="ECO:0007669"/>
    <property type="project" value="UniProtKB-KW"/>
</dbReference>
<comment type="catalytic activity">
    <reaction evidence="1">
        <text>a 5'-end (N(7)-methyl 5'-triphosphoguanosine)-ribonucleoside in mRNA + S-adenosyl-L-methionine = a 5'-end (N(7)-methyl 5'-triphosphoguanosine)-(2'-O-methyl-ribonucleoside) in mRNA + S-adenosyl-L-homocysteine + H(+)</text>
        <dbReference type="Rhea" id="RHEA:67020"/>
        <dbReference type="Rhea" id="RHEA-COMP:17167"/>
        <dbReference type="Rhea" id="RHEA-COMP:17168"/>
        <dbReference type="ChEBI" id="CHEBI:15378"/>
        <dbReference type="ChEBI" id="CHEBI:57856"/>
        <dbReference type="ChEBI" id="CHEBI:59789"/>
        <dbReference type="ChEBI" id="CHEBI:156461"/>
        <dbReference type="ChEBI" id="CHEBI:167609"/>
        <dbReference type="EC" id="2.1.1.57"/>
    </reaction>
</comment>
<dbReference type="PANTHER" id="PTHR16121:SF0">
    <property type="entry name" value="CAP-SPECIFIC MRNA (NUCLEOSIDE-2'-O-)-METHYLTRANSFERASE 1"/>
    <property type="match status" value="1"/>
</dbReference>
<feature type="region of interest" description="Disordered" evidence="2">
    <location>
        <begin position="577"/>
        <end position="658"/>
    </location>
</feature>
<feature type="domain" description="RrmJ-type SAM-dependent 2'-O-MTase" evidence="4">
    <location>
        <begin position="275"/>
        <end position="488"/>
    </location>
</feature>
<evidence type="ECO:0000313" key="5">
    <source>
        <dbReference type="EMBL" id="KAG2379264.1"/>
    </source>
</evidence>
<gene>
    <name evidence="5" type="ORF">C9374_007403</name>
</gene>
<dbReference type="GO" id="GO:0005634">
    <property type="term" value="C:nucleus"/>
    <property type="evidence" value="ECO:0007669"/>
    <property type="project" value="UniProtKB-SubCell"/>
</dbReference>
<dbReference type="Proteomes" id="UP000816034">
    <property type="component" value="Unassembled WGS sequence"/>
</dbReference>
<sequence length="658" mass="75673">MSQRDDEEGYNERVVGTTPSSSASSTVNHDLQQQLPPEEENNENNNDIIFEKDSKIRKIEENREAQTLPNNHVSEIAERGKSKVLAMMKRMGWEGEGLGKSNQGSASALDPQVNLGRGGLGLKSSMNHFSETAYGNDHADSNYQLPSNFVIQRHASDDREYSHKENVIWLSCKQENRHQYVGTGGLKQSYESSTNIDENTDDFDPIYHIVKPVSKTLDPSCIEPSTVNEGQNTFTDPEIMKSIFKTKAEFDGLPERFFIDARFRSNPYEKIGKSIFQNRAAVKLANIDMITNLTSVDALPRLPEENNILYFADICAGPGGFTEYLYYRYKTTNAKGWGFTLKNEKDDWKLEKFNRESPHDNFELNYGADGTGDITINENMLALRDAINRGTNNRGVALVTGDGGFCVDGVENSQEYLTQQLVLCQYLTALMVLRKGGSFVCKLFDLNTWFSASLMYILYQHFEQISIIKPFSSRPANSERYVVCKGLLQRSPPIIDFLLQVNTKIASKKAIKSLVPCSIMENDKDFADYLTTSNNTFANDQEYNLKRLKMAVEDRYIEIKELQFKLKELCLKEWNLPNPQYDKRQGNNSHYNNNRRRYDDRGDHKRKYENYRNDSHYNNYNRNRHYNDNNRSNNGRDSSSDSYYGNRNRNYNNYGKRR</sequence>
<evidence type="ECO:0000256" key="1">
    <source>
        <dbReference type="RuleBase" id="RU368012"/>
    </source>
</evidence>
<dbReference type="RefSeq" id="XP_044546526.1">
    <property type="nucleotide sequence ID" value="XM_044697365.1"/>
</dbReference>
<dbReference type="Pfam" id="PF01728">
    <property type="entry name" value="FtsJ"/>
    <property type="match status" value="1"/>
</dbReference>
<dbReference type="SMART" id="SM00443">
    <property type="entry name" value="G_patch"/>
    <property type="match status" value="1"/>
</dbReference>
<dbReference type="InterPro" id="IPR029063">
    <property type="entry name" value="SAM-dependent_MTases_sf"/>
</dbReference>
<feature type="region of interest" description="Disordered" evidence="2">
    <location>
        <begin position="1"/>
        <end position="48"/>
    </location>
</feature>
<comment type="caution">
    <text evidence="5">The sequence shown here is derived from an EMBL/GenBank/DDBJ whole genome shotgun (WGS) entry which is preliminary data.</text>
</comment>
<keyword evidence="1" id="KW-0489">Methyltransferase</keyword>
<comment type="function">
    <text evidence="1">S-adenosyl-L-methionine-dependent methyltransferase that mediates RNA cap1 2'-O-ribose methylation to the 5'-cap structure of RNAs. Methylates the ribose of the first nucleotide of a m(7)GpppG-capped mRNA to produce m(7)GpppNmp (cap1).</text>
</comment>
<dbReference type="SUPFAM" id="SSF53335">
    <property type="entry name" value="S-adenosyl-L-methionine-dependent methyltransferases"/>
    <property type="match status" value="1"/>
</dbReference>
<dbReference type="PROSITE" id="PS50174">
    <property type="entry name" value="G_PATCH"/>
    <property type="match status" value="1"/>
</dbReference>